<feature type="transmembrane region" description="Helical" evidence="5">
    <location>
        <begin position="192"/>
        <end position="213"/>
    </location>
</feature>
<evidence type="ECO:0000256" key="4">
    <source>
        <dbReference type="ARBA" id="ARBA00023136"/>
    </source>
</evidence>
<evidence type="ECO:0000256" key="2">
    <source>
        <dbReference type="ARBA" id="ARBA00022692"/>
    </source>
</evidence>
<keyword evidence="4 5" id="KW-0472">Membrane</keyword>
<dbReference type="Pfam" id="PF04193">
    <property type="entry name" value="PQ-loop"/>
    <property type="match status" value="1"/>
</dbReference>
<proteinExistence type="predicted"/>
<reference evidence="6" key="1">
    <citation type="submission" date="2023-08" db="EMBL/GenBank/DDBJ databases">
        <title>Complete genome sequence of Mycoplasma seminis 2200.</title>
        <authorList>
            <person name="Spergser J."/>
        </authorList>
    </citation>
    <scope>NUCLEOTIDE SEQUENCE [LARGE SCALE GENOMIC DNA]</scope>
    <source>
        <strain evidence="6">2200</strain>
    </source>
</reference>
<accession>A0ABY9HA50</accession>
<evidence type="ECO:0000256" key="3">
    <source>
        <dbReference type="ARBA" id="ARBA00022989"/>
    </source>
</evidence>
<name>A0ABY9HA50_9MOLU</name>
<dbReference type="InterPro" id="IPR006603">
    <property type="entry name" value="PQ-loop_rpt"/>
</dbReference>
<evidence type="ECO:0000313" key="7">
    <source>
        <dbReference type="Proteomes" id="UP001237011"/>
    </source>
</evidence>
<keyword evidence="7" id="KW-1185">Reference proteome</keyword>
<feature type="transmembrane region" description="Helical" evidence="5">
    <location>
        <begin position="56"/>
        <end position="81"/>
    </location>
</feature>
<protein>
    <submittedName>
        <fullName evidence="6">PQ-loop domain-containing transporter</fullName>
    </submittedName>
</protein>
<dbReference type="Proteomes" id="UP001237011">
    <property type="component" value="Chromosome"/>
</dbReference>
<evidence type="ECO:0000313" key="6">
    <source>
        <dbReference type="EMBL" id="WLP85376.1"/>
    </source>
</evidence>
<evidence type="ECO:0000256" key="5">
    <source>
        <dbReference type="SAM" id="Phobius"/>
    </source>
</evidence>
<dbReference type="Gene3D" id="1.20.1280.290">
    <property type="match status" value="2"/>
</dbReference>
<feature type="transmembrane region" description="Helical" evidence="5">
    <location>
        <begin position="101"/>
        <end position="120"/>
    </location>
</feature>
<dbReference type="RefSeq" id="WP_305937812.1">
    <property type="nucleotide sequence ID" value="NZ_CP132191.1"/>
</dbReference>
<sequence length="228" mass="25920">MLIFSFILGFCACLPVLFGSFKLLRTKKVDGFSVISIMVSETGSLCYSIMGWNDSTYIAILVSGAAVYAANLMLMSIYFAYSQNVVKLGKLRLNHWWQFGINFAAWSIIFVVVALAFHFHPVDSKIFQAIFSFLAPVLIAIAVMPQIIETFKTRDVKNLSLPMFSISQCLCTCWIIWWSITTHQDPTPANIIGVAAQVFFFLININQIILIIYERYLKPYRAKKKQLN</sequence>
<feature type="transmembrane region" description="Helical" evidence="5">
    <location>
        <begin position="126"/>
        <end position="147"/>
    </location>
</feature>
<dbReference type="EMBL" id="CP132191">
    <property type="protein sequence ID" value="WLP85376.1"/>
    <property type="molecule type" value="Genomic_DNA"/>
</dbReference>
<organism evidence="6 7">
    <name type="scientific">Mycoplasma seminis</name>
    <dbReference type="NCBI Taxonomy" id="512749"/>
    <lineage>
        <taxon>Bacteria</taxon>
        <taxon>Bacillati</taxon>
        <taxon>Mycoplasmatota</taxon>
        <taxon>Mollicutes</taxon>
        <taxon>Mycoplasmataceae</taxon>
        <taxon>Mycoplasma</taxon>
    </lineage>
</organism>
<gene>
    <name evidence="6" type="ORF">Q8852_03585</name>
</gene>
<feature type="transmembrane region" description="Helical" evidence="5">
    <location>
        <begin position="159"/>
        <end position="180"/>
    </location>
</feature>
<feature type="transmembrane region" description="Helical" evidence="5">
    <location>
        <begin position="6"/>
        <end position="24"/>
    </location>
</feature>
<keyword evidence="2 5" id="KW-0812">Transmembrane</keyword>
<keyword evidence="3 5" id="KW-1133">Transmembrane helix</keyword>
<comment type="subcellular location">
    <subcellularLocation>
        <location evidence="1">Membrane</location>
        <topology evidence="1">Multi-pass membrane protein</topology>
    </subcellularLocation>
</comment>
<evidence type="ECO:0000256" key="1">
    <source>
        <dbReference type="ARBA" id="ARBA00004141"/>
    </source>
</evidence>